<dbReference type="EMBL" id="FXYE01000002">
    <property type="protein sequence ID" value="SMX45025.1"/>
    <property type="molecule type" value="Genomic_DNA"/>
</dbReference>
<protein>
    <submittedName>
        <fullName evidence="1">Uncharacterized protein</fullName>
    </submittedName>
</protein>
<dbReference type="RefSeq" id="WP_093967810.1">
    <property type="nucleotide sequence ID" value="NZ_FXYE01000002.1"/>
</dbReference>
<accession>A0A238KQF9</accession>
<organism evidence="1 2">
    <name type="scientific">Actibacterium lipolyticum</name>
    <dbReference type="NCBI Taxonomy" id="1524263"/>
    <lineage>
        <taxon>Bacteria</taxon>
        <taxon>Pseudomonadati</taxon>
        <taxon>Pseudomonadota</taxon>
        <taxon>Alphaproteobacteria</taxon>
        <taxon>Rhodobacterales</taxon>
        <taxon>Roseobacteraceae</taxon>
        <taxon>Actibacterium</taxon>
    </lineage>
</organism>
<dbReference type="Proteomes" id="UP000202922">
    <property type="component" value="Unassembled WGS sequence"/>
</dbReference>
<sequence>MRRLALALLLPLAACATPREQCERTAKHDLNVVSALIVETEQNIARGYALETRVIERPNLTVCWAERPGDGQVGISFCNTSETRTVEEPVAINLDEERAKLKTLKVKFAELKTRTATALAICARQYPNA</sequence>
<name>A0A238KQF9_9RHOB</name>
<dbReference type="OrthoDB" id="7875456at2"/>
<dbReference type="AlphaFoldDB" id="A0A238KQF9"/>
<gene>
    <name evidence="1" type="ORF">COL8621_02697</name>
</gene>
<evidence type="ECO:0000313" key="1">
    <source>
        <dbReference type="EMBL" id="SMX45025.1"/>
    </source>
</evidence>
<proteinExistence type="predicted"/>
<evidence type="ECO:0000313" key="2">
    <source>
        <dbReference type="Proteomes" id="UP000202922"/>
    </source>
</evidence>
<keyword evidence="2" id="KW-1185">Reference proteome</keyword>
<reference evidence="2" key="1">
    <citation type="submission" date="2017-05" db="EMBL/GenBank/DDBJ databases">
        <authorList>
            <person name="Rodrigo-Torres L."/>
            <person name="Arahal R. D."/>
            <person name="Lucena T."/>
        </authorList>
    </citation>
    <scope>NUCLEOTIDE SEQUENCE [LARGE SCALE GENOMIC DNA]</scope>
    <source>
        <strain evidence="2">CECT 8621</strain>
    </source>
</reference>